<keyword evidence="6" id="KW-0769">Symport</keyword>
<feature type="transmembrane region" description="Helical" evidence="12">
    <location>
        <begin position="165"/>
        <end position="184"/>
    </location>
</feature>
<evidence type="ECO:0000256" key="1">
    <source>
        <dbReference type="ARBA" id="ARBA00004155"/>
    </source>
</evidence>
<accession>A0A9N7YIR4</accession>
<keyword evidence="9" id="KW-0458">Lysosome</keyword>
<evidence type="ECO:0000256" key="4">
    <source>
        <dbReference type="ARBA" id="ARBA00022692"/>
    </source>
</evidence>
<dbReference type="SMART" id="SM00679">
    <property type="entry name" value="CTNS"/>
    <property type="match status" value="1"/>
</dbReference>
<evidence type="ECO:0000256" key="9">
    <source>
        <dbReference type="ARBA" id="ARBA00023228"/>
    </source>
</evidence>
<keyword evidence="3" id="KW-0813">Transport</keyword>
<dbReference type="NCBIfam" id="TIGR00951">
    <property type="entry name" value="2A43"/>
    <property type="match status" value="1"/>
</dbReference>
<keyword evidence="7 12" id="KW-1133">Transmembrane helix</keyword>
<name>A0A9N7YIR4_PLEPL</name>
<evidence type="ECO:0000256" key="10">
    <source>
        <dbReference type="ARBA" id="ARBA00048473"/>
    </source>
</evidence>
<keyword evidence="4 12" id="KW-0812">Transmembrane</keyword>
<evidence type="ECO:0000256" key="7">
    <source>
        <dbReference type="ARBA" id="ARBA00022989"/>
    </source>
</evidence>
<keyword evidence="5" id="KW-0677">Repeat</keyword>
<reference evidence="13" key="1">
    <citation type="submission" date="2020-03" db="EMBL/GenBank/DDBJ databases">
        <authorList>
            <person name="Weist P."/>
        </authorList>
    </citation>
    <scope>NUCLEOTIDE SEQUENCE</scope>
</reference>
<evidence type="ECO:0000256" key="12">
    <source>
        <dbReference type="SAM" id="Phobius"/>
    </source>
</evidence>
<feature type="transmembrane region" description="Helical" evidence="12">
    <location>
        <begin position="126"/>
        <end position="145"/>
    </location>
</feature>
<comment type="similarity">
    <text evidence="2">Belongs to the cystinosin family.</text>
</comment>
<feature type="region of interest" description="Disordered" evidence="11">
    <location>
        <begin position="201"/>
        <end position="259"/>
    </location>
</feature>
<sequence>MNDTLIRFCVSALQEEFLMRNLNGINPVNANDVFFSLHAVFLCLVYISQAAVYERGGQKVSWTALCLLLVAWTFALVSLFLAVAKQITWLDYLYYFSYIKLAVTLIKYMPQAYMNYSRQSTDGWSIGNVLLDFIGGNLSILQMILQSYNNDEWRLIFGDPTKFGLGLFSVVFDILFMIQHYCLYRQQPQYETTIHHPDQMPLQSSVTVHRRPPGPITSHHRGPSPPPVPNANATQGPPPAPLSAHITQNPPHWIHHRDPRCTIHKPQSMVRPQRPWICG</sequence>
<comment type="subcellular location">
    <subcellularLocation>
        <location evidence="1">Lysosome membrane</location>
        <topology evidence="1">Multi-pass membrane protein</topology>
    </subcellularLocation>
</comment>
<evidence type="ECO:0008006" key="15">
    <source>
        <dbReference type="Google" id="ProtNLM"/>
    </source>
</evidence>
<evidence type="ECO:0000313" key="13">
    <source>
        <dbReference type="EMBL" id="CAB1427128.1"/>
    </source>
</evidence>
<proteinExistence type="inferred from homology"/>
<dbReference type="Proteomes" id="UP001153269">
    <property type="component" value="Unassembled WGS sequence"/>
</dbReference>
<feature type="transmembrane region" description="Helical" evidence="12">
    <location>
        <begin position="60"/>
        <end position="83"/>
    </location>
</feature>
<dbReference type="InterPro" id="IPR005282">
    <property type="entry name" value="LC_transporter"/>
</dbReference>
<dbReference type="EMBL" id="CADEAL010000945">
    <property type="protein sequence ID" value="CAB1427128.1"/>
    <property type="molecule type" value="Genomic_DNA"/>
</dbReference>
<dbReference type="GO" id="GO:0015184">
    <property type="term" value="F:L-cystine transmembrane transporter activity"/>
    <property type="evidence" value="ECO:0007669"/>
    <property type="project" value="TreeGrafter"/>
</dbReference>
<feature type="transmembrane region" description="Helical" evidence="12">
    <location>
        <begin position="33"/>
        <end position="53"/>
    </location>
</feature>
<keyword evidence="8 12" id="KW-0472">Membrane</keyword>
<dbReference type="PANTHER" id="PTHR13131">
    <property type="entry name" value="CYSTINOSIN"/>
    <property type="match status" value="1"/>
</dbReference>
<dbReference type="InterPro" id="IPR006603">
    <property type="entry name" value="PQ-loop_rpt"/>
</dbReference>
<protein>
    <recommendedName>
        <fullName evidence="15">Cystinosin</fullName>
    </recommendedName>
</protein>
<dbReference type="GO" id="GO:0015293">
    <property type="term" value="F:symporter activity"/>
    <property type="evidence" value="ECO:0007669"/>
    <property type="project" value="UniProtKB-KW"/>
</dbReference>
<evidence type="ECO:0000256" key="3">
    <source>
        <dbReference type="ARBA" id="ARBA00022448"/>
    </source>
</evidence>
<dbReference type="GO" id="GO:0005765">
    <property type="term" value="C:lysosomal membrane"/>
    <property type="evidence" value="ECO:0007669"/>
    <property type="project" value="UniProtKB-SubCell"/>
</dbReference>
<feature type="compositionally biased region" description="Basic residues" evidence="11">
    <location>
        <begin position="208"/>
        <end position="222"/>
    </location>
</feature>
<evidence type="ECO:0000256" key="11">
    <source>
        <dbReference type="SAM" id="MobiDB-lite"/>
    </source>
</evidence>
<keyword evidence="14" id="KW-1185">Reference proteome</keyword>
<comment type="caution">
    <text evidence="13">The sequence shown here is derived from an EMBL/GenBank/DDBJ whole genome shotgun (WGS) entry which is preliminary data.</text>
</comment>
<organism evidence="13 14">
    <name type="scientific">Pleuronectes platessa</name>
    <name type="common">European plaice</name>
    <dbReference type="NCBI Taxonomy" id="8262"/>
    <lineage>
        <taxon>Eukaryota</taxon>
        <taxon>Metazoa</taxon>
        <taxon>Chordata</taxon>
        <taxon>Craniata</taxon>
        <taxon>Vertebrata</taxon>
        <taxon>Euteleostomi</taxon>
        <taxon>Actinopterygii</taxon>
        <taxon>Neopterygii</taxon>
        <taxon>Teleostei</taxon>
        <taxon>Neoteleostei</taxon>
        <taxon>Acanthomorphata</taxon>
        <taxon>Carangaria</taxon>
        <taxon>Pleuronectiformes</taxon>
        <taxon>Pleuronectoidei</taxon>
        <taxon>Pleuronectidae</taxon>
        <taxon>Pleuronectes</taxon>
    </lineage>
</organism>
<dbReference type="PANTHER" id="PTHR13131:SF5">
    <property type="entry name" value="CYSTINOSIN"/>
    <property type="match status" value="1"/>
</dbReference>
<evidence type="ECO:0000256" key="2">
    <source>
        <dbReference type="ARBA" id="ARBA00006855"/>
    </source>
</evidence>
<dbReference type="FunFam" id="1.20.1280.290:FF:000016">
    <property type="entry name" value="Cystinosin homolog"/>
    <property type="match status" value="1"/>
</dbReference>
<dbReference type="Pfam" id="PF04193">
    <property type="entry name" value="PQ-loop"/>
    <property type="match status" value="1"/>
</dbReference>
<evidence type="ECO:0000313" key="14">
    <source>
        <dbReference type="Proteomes" id="UP001153269"/>
    </source>
</evidence>
<evidence type="ECO:0000256" key="5">
    <source>
        <dbReference type="ARBA" id="ARBA00022737"/>
    </source>
</evidence>
<evidence type="ECO:0000256" key="8">
    <source>
        <dbReference type="ARBA" id="ARBA00023136"/>
    </source>
</evidence>
<dbReference type="Gene3D" id="1.20.1280.290">
    <property type="match status" value="1"/>
</dbReference>
<comment type="catalytic activity">
    <reaction evidence="10">
        <text>L-cystine(out) + H(+)(out) = L-cystine(in) + H(+)(in)</text>
        <dbReference type="Rhea" id="RHEA:66172"/>
        <dbReference type="ChEBI" id="CHEBI:15378"/>
        <dbReference type="ChEBI" id="CHEBI:35491"/>
    </reaction>
    <physiologicalReaction direction="left-to-right" evidence="10">
        <dbReference type="Rhea" id="RHEA:66173"/>
    </physiologicalReaction>
</comment>
<evidence type="ECO:0000256" key="6">
    <source>
        <dbReference type="ARBA" id="ARBA00022847"/>
    </source>
</evidence>
<dbReference type="AlphaFoldDB" id="A0A9N7YIR4"/>
<gene>
    <name evidence="13" type="ORF">PLEPLA_LOCUS15066</name>
</gene>